<feature type="transmembrane region" description="Helical" evidence="1">
    <location>
        <begin position="70"/>
        <end position="87"/>
    </location>
</feature>
<dbReference type="Pfam" id="PF20151">
    <property type="entry name" value="DUF6533"/>
    <property type="match status" value="1"/>
</dbReference>
<keyword evidence="1" id="KW-1133">Transmembrane helix</keyword>
<organism evidence="3 4">
    <name type="scientific">Mycena alexandri</name>
    <dbReference type="NCBI Taxonomy" id="1745969"/>
    <lineage>
        <taxon>Eukaryota</taxon>
        <taxon>Fungi</taxon>
        <taxon>Dikarya</taxon>
        <taxon>Basidiomycota</taxon>
        <taxon>Agaricomycotina</taxon>
        <taxon>Agaricomycetes</taxon>
        <taxon>Agaricomycetidae</taxon>
        <taxon>Agaricales</taxon>
        <taxon>Marasmiineae</taxon>
        <taxon>Mycenaceae</taxon>
        <taxon>Mycena</taxon>
    </lineage>
</organism>
<evidence type="ECO:0000313" key="3">
    <source>
        <dbReference type="EMBL" id="KAJ7041138.1"/>
    </source>
</evidence>
<reference evidence="3" key="1">
    <citation type="submission" date="2023-03" db="EMBL/GenBank/DDBJ databases">
        <title>Massive genome expansion in bonnet fungi (Mycena s.s.) driven by repeated elements and novel gene families across ecological guilds.</title>
        <authorList>
            <consortium name="Lawrence Berkeley National Laboratory"/>
            <person name="Harder C.B."/>
            <person name="Miyauchi S."/>
            <person name="Viragh M."/>
            <person name="Kuo A."/>
            <person name="Thoen E."/>
            <person name="Andreopoulos B."/>
            <person name="Lu D."/>
            <person name="Skrede I."/>
            <person name="Drula E."/>
            <person name="Henrissat B."/>
            <person name="Morin E."/>
            <person name="Kohler A."/>
            <person name="Barry K."/>
            <person name="LaButti K."/>
            <person name="Morin E."/>
            <person name="Salamov A."/>
            <person name="Lipzen A."/>
            <person name="Mereny Z."/>
            <person name="Hegedus B."/>
            <person name="Baldrian P."/>
            <person name="Stursova M."/>
            <person name="Weitz H."/>
            <person name="Taylor A."/>
            <person name="Grigoriev I.V."/>
            <person name="Nagy L.G."/>
            <person name="Martin F."/>
            <person name="Kauserud H."/>
        </authorList>
    </citation>
    <scope>NUCLEOTIDE SEQUENCE</scope>
    <source>
        <strain evidence="3">CBHHK200</strain>
    </source>
</reference>
<evidence type="ECO:0000259" key="2">
    <source>
        <dbReference type="Pfam" id="PF20151"/>
    </source>
</evidence>
<comment type="caution">
    <text evidence="3">The sequence shown here is derived from an EMBL/GenBank/DDBJ whole genome shotgun (WGS) entry which is preliminary data.</text>
</comment>
<feature type="transmembrane region" description="Helical" evidence="1">
    <location>
        <begin position="184"/>
        <end position="205"/>
    </location>
</feature>
<evidence type="ECO:0000256" key="1">
    <source>
        <dbReference type="SAM" id="Phobius"/>
    </source>
</evidence>
<feature type="domain" description="DUF6533" evidence="2">
    <location>
        <begin position="41"/>
        <end position="80"/>
    </location>
</feature>
<keyword evidence="4" id="KW-1185">Reference proteome</keyword>
<dbReference type="Proteomes" id="UP001218188">
    <property type="component" value="Unassembled WGS sequence"/>
</dbReference>
<keyword evidence="1" id="KW-0812">Transmembrane</keyword>
<dbReference type="AlphaFoldDB" id="A0AAD6X6S3"/>
<feature type="transmembrane region" description="Helical" evidence="1">
    <location>
        <begin position="226"/>
        <end position="250"/>
    </location>
</feature>
<dbReference type="EMBL" id="JARJCM010000018">
    <property type="protein sequence ID" value="KAJ7041138.1"/>
    <property type="molecule type" value="Genomic_DNA"/>
</dbReference>
<accession>A0AAD6X6S3</accession>
<name>A0AAD6X6S3_9AGAR</name>
<protein>
    <recommendedName>
        <fullName evidence="2">DUF6533 domain-containing protein</fullName>
    </recommendedName>
</protein>
<proteinExistence type="predicted"/>
<feature type="transmembrane region" description="Helical" evidence="1">
    <location>
        <begin position="135"/>
        <end position="158"/>
    </location>
</feature>
<dbReference type="InterPro" id="IPR045340">
    <property type="entry name" value="DUF6533"/>
</dbReference>
<evidence type="ECO:0000313" key="4">
    <source>
        <dbReference type="Proteomes" id="UP001218188"/>
    </source>
</evidence>
<keyword evidence="1" id="KW-0472">Membrane</keyword>
<feature type="transmembrane region" description="Helical" evidence="1">
    <location>
        <begin position="107"/>
        <end position="123"/>
    </location>
</feature>
<feature type="non-terminal residue" evidence="3">
    <location>
        <position position="1"/>
    </location>
</feature>
<sequence>MDSFSASPELYDLRLVSSIDVASLALLVSSLGQFTQERNSIVLKTYDTILNASREHRYIWKSKWSLVKCLYLWSRYAAFIDTTLAVLKRVDPSTDLSTCNIVTQFDTIFAGFGIALTEIILMVRTHALYGKSRKLLQVFIIMWLAIAAVSTWIVIHYYSLSNPATSTSGPSSIILCNLSRSSNMFLVCYCLLLFCETVIVLLTLSKAVHTFARNRGYESSHLMVTFYRDGIIFYVTMLLIFIFAVVFQIVGPPAIKYIGDTPLRVMHSVLACHLVIHVRAVASEDETNTLPTKSSLVFASLPVGSRHGVDTV</sequence>
<feature type="transmembrane region" description="Helical" evidence="1">
    <location>
        <begin position="15"/>
        <end position="34"/>
    </location>
</feature>
<gene>
    <name evidence="3" type="ORF">C8F04DRAFT_1080346</name>
</gene>